<protein>
    <submittedName>
        <fullName evidence="2">RidA family protein</fullName>
    </submittedName>
</protein>
<dbReference type="InterPro" id="IPR035709">
    <property type="entry name" value="YoaB-like"/>
</dbReference>
<dbReference type="PANTHER" id="PTHR47328">
    <property type="match status" value="1"/>
</dbReference>
<dbReference type="InterPro" id="IPR035959">
    <property type="entry name" value="RutC-like_sf"/>
</dbReference>
<reference evidence="3" key="1">
    <citation type="submission" date="2018-03" db="EMBL/GenBank/DDBJ databases">
        <authorList>
            <person name="Sun L."/>
            <person name="Liu H."/>
            <person name="Chen W."/>
            <person name="Huang K."/>
            <person name="Liu W."/>
            <person name="Gao X."/>
        </authorList>
    </citation>
    <scope>NUCLEOTIDE SEQUENCE [LARGE SCALE GENOMIC DNA]</scope>
    <source>
        <strain evidence="3">SH9</strain>
    </source>
</reference>
<dbReference type="SUPFAM" id="SSF55298">
    <property type="entry name" value="YjgF-like"/>
    <property type="match status" value="1"/>
</dbReference>
<dbReference type="CDD" id="cd06150">
    <property type="entry name" value="YjgF_YER057c_UK114_like_2"/>
    <property type="match status" value="1"/>
</dbReference>
<dbReference type="OrthoDB" id="9803101at2"/>
<dbReference type="Pfam" id="PF01042">
    <property type="entry name" value="Ribonuc_L-PSP"/>
    <property type="match status" value="1"/>
</dbReference>
<dbReference type="AlphaFoldDB" id="A0A2T1HN30"/>
<organism evidence="2 3">
    <name type="scientific">Alsobacter soli</name>
    <dbReference type="NCBI Taxonomy" id="2109933"/>
    <lineage>
        <taxon>Bacteria</taxon>
        <taxon>Pseudomonadati</taxon>
        <taxon>Pseudomonadota</taxon>
        <taxon>Alphaproteobacteria</taxon>
        <taxon>Hyphomicrobiales</taxon>
        <taxon>Alsobacteraceae</taxon>
        <taxon>Alsobacter</taxon>
    </lineage>
</organism>
<accession>A0A2T1HN30</accession>
<dbReference type="Gene3D" id="3.30.1330.40">
    <property type="entry name" value="RutC-like"/>
    <property type="match status" value="1"/>
</dbReference>
<name>A0A2T1HN30_9HYPH</name>
<comment type="similarity">
    <text evidence="1">Belongs to the RutC family.</text>
</comment>
<dbReference type="InterPro" id="IPR019897">
    <property type="entry name" value="RidA_CS"/>
</dbReference>
<dbReference type="RefSeq" id="WP_106339545.1">
    <property type="nucleotide sequence ID" value="NZ_PVZS01000032.1"/>
</dbReference>
<dbReference type="Proteomes" id="UP000239772">
    <property type="component" value="Unassembled WGS sequence"/>
</dbReference>
<comment type="caution">
    <text evidence="2">The sequence shown here is derived from an EMBL/GenBank/DDBJ whole genome shotgun (WGS) entry which is preliminary data.</text>
</comment>
<sequence>MTIKRSIRTPIMHRVVEANGLVFVGGTIADDTTLSMGGQTENILKKIDNYLAEAGTDKTKLVAATIFVTDLSKKKEMDAAWTAWLSPEILPVRATVGVADLGGGALIEIVVTAAKG</sequence>
<dbReference type="InterPro" id="IPR006175">
    <property type="entry name" value="YjgF/YER057c/UK114"/>
</dbReference>
<dbReference type="EMBL" id="PVZS01000032">
    <property type="protein sequence ID" value="PSC03055.1"/>
    <property type="molecule type" value="Genomic_DNA"/>
</dbReference>
<evidence type="ECO:0000256" key="1">
    <source>
        <dbReference type="ARBA" id="ARBA00010552"/>
    </source>
</evidence>
<evidence type="ECO:0000313" key="3">
    <source>
        <dbReference type="Proteomes" id="UP000239772"/>
    </source>
</evidence>
<evidence type="ECO:0000313" key="2">
    <source>
        <dbReference type="EMBL" id="PSC03055.1"/>
    </source>
</evidence>
<keyword evidence="3" id="KW-1185">Reference proteome</keyword>
<proteinExistence type="inferred from homology"/>
<gene>
    <name evidence="2" type="ORF">SLNSH_20730</name>
</gene>
<dbReference type="PANTHER" id="PTHR47328:SF1">
    <property type="entry name" value="RUTC FAMILY PROTEIN YOAB"/>
    <property type="match status" value="1"/>
</dbReference>
<dbReference type="PROSITE" id="PS01094">
    <property type="entry name" value="UPF0076"/>
    <property type="match status" value="1"/>
</dbReference>